<gene>
    <name evidence="3" type="ORF">GMBLW1_36610</name>
</gene>
<sequence>MIHRWRMLWLLLMLSISSNSIVGAEPDLDFETIRREWQILQTMELAQTGYKITDKELAPRTNVILLDFHVKKRSNHWLVAHSNPFGSSTIANSEKYVFVIRSEPLDAPWTLLTIEQDTSSPNADAMRAAMGFNLFVYPLTAIQSGFDSRSAMRVCELPQLPGFQVTNSASAKDGLIRLSFRCDAGNGELLLDPKRHYLPVQSICRGRNTDRNVDWRNETDREVDPASDGKSIQCRRLEYRLFVTAASASEKMTVSHRYDYSGYTTIPAPEEEFRLSHYGLPEPAGSESAGSASVGVEPASGGVSRTWYVVGAVVLFVVAGLFRWLARKRTHVAAG</sequence>
<dbReference type="InParanoid" id="A0A6C2YXJ7"/>
<dbReference type="EMBL" id="LR593887">
    <property type="protein sequence ID" value="VTS08420.1"/>
    <property type="molecule type" value="Genomic_DNA"/>
</dbReference>
<feature type="chain" id="PRO_5036172918" evidence="2">
    <location>
        <begin position="25"/>
        <end position="335"/>
    </location>
</feature>
<proteinExistence type="predicted"/>
<dbReference type="AlphaFoldDB" id="A0A6C2YXJ7"/>
<reference evidence="3" key="1">
    <citation type="submission" date="2019-04" db="EMBL/GenBank/DDBJ databases">
        <authorList>
            <consortium name="Science for Life Laboratories"/>
        </authorList>
    </citation>
    <scope>NUCLEOTIDE SEQUENCE</scope>
    <source>
        <strain evidence="3">MBLW1</strain>
    </source>
</reference>
<keyword evidence="1" id="KW-0472">Membrane</keyword>
<dbReference type="Proteomes" id="UP000464378">
    <property type="component" value="Chromosome"/>
</dbReference>
<keyword evidence="2" id="KW-0732">Signal</keyword>
<accession>A0A6C2YXJ7</accession>
<keyword evidence="1" id="KW-1133">Transmembrane helix</keyword>
<feature type="transmembrane region" description="Helical" evidence="1">
    <location>
        <begin position="307"/>
        <end position="326"/>
    </location>
</feature>
<dbReference type="EMBL" id="LR586016">
    <property type="protein sequence ID" value="VIP05532.1"/>
    <property type="molecule type" value="Genomic_DNA"/>
</dbReference>
<evidence type="ECO:0000313" key="4">
    <source>
        <dbReference type="Proteomes" id="UP000464378"/>
    </source>
</evidence>
<protein>
    <submittedName>
        <fullName evidence="3">Uncharacterized protein</fullName>
    </submittedName>
</protein>
<evidence type="ECO:0000313" key="3">
    <source>
        <dbReference type="EMBL" id="VIP05532.1"/>
    </source>
</evidence>
<evidence type="ECO:0000256" key="2">
    <source>
        <dbReference type="SAM" id="SignalP"/>
    </source>
</evidence>
<keyword evidence="1" id="KW-0812">Transmembrane</keyword>
<name>A0A6C2YXJ7_9BACT</name>
<keyword evidence="4" id="KW-1185">Reference proteome</keyword>
<evidence type="ECO:0000256" key="1">
    <source>
        <dbReference type="SAM" id="Phobius"/>
    </source>
</evidence>
<dbReference type="KEGG" id="tim:GMBLW1_36610"/>
<feature type="signal peptide" evidence="2">
    <location>
        <begin position="1"/>
        <end position="24"/>
    </location>
</feature>
<dbReference type="RefSeq" id="WP_162660596.1">
    <property type="nucleotide sequence ID" value="NZ_LR593887.1"/>
</dbReference>
<organism evidence="3">
    <name type="scientific">Tuwongella immobilis</name>
    <dbReference type="NCBI Taxonomy" id="692036"/>
    <lineage>
        <taxon>Bacteria</taxon>
        <taxon>Pseudomonadati</taxon>
        <taxon>Planctomycetota</taxon>
        <taxon>Planctomycetia</taxon>
        <taxon>Gemmatales</taxon>
        <taxon>Gemmataceae</taxon>
        <taxon>Tuwongella</taxon>
    </lineage>
</organism>